<dbReference type="PANTHER" id="PTHR21666">
    <property type="entry name" value="PEPTIDASE-RELATED"/>
    <property type="match status" value="1"/>
</dbReference>
<dbReference type="Pfam" id="PF01551">
    <property type="entry name" value="Peptidase_M23"/>
    <property type="match status" value="1"/>
</dbReference>
<name>A0A841J6T1_9SPHI</name>
<proteinExistence type="predicted"/>
<feature type="chain" id="PRO_5032987227" description="M23ase beta-sheet core domain-containing protein" evidence="1">
    <location>
        <begin position="27"/>
        <end position="387"/>
    </location>
</feature>
<evidence type="ECO:0000259" key="2">
    <source>
        <dbReference type="Pfam" id="PF01551"/>
    </source>
</evidence>
<comment type="caution">
    <text evidence="3">The sequence shown here is derived from an EMBL/GenBank/DDBJ whole genome shotgun (WGS) entry which is preliminary data.</text>
</comment>
<dbReference type="Proteomes" id="UP000548326">
    <property type="component" value="Unassembled WGS sequence"/>
</dbReference>
<dbReference type="CDD" id="cd12797">
    <property type="entry name" value="M23_peptidase"/>
    <property type="match status" value="1"/>
</dbReference>
<sequence>MKISNRQAFFLMWLLFVMVQSQQLMAQALSSGQPNTAVKPFSFPLQLEMRVPFDPTDFPSGSKSYLIYELYLTNFSSSPINLRRIELMDAGKENTRPFATFEAAQLQTMLQPLGGMELGPDEKLTITGGKTVIVFMELVSDKKKPFPIKLMHRVITETDSLDGVRISTHNTNLKVLGPPVQGASWIAADGPSNDVDNHHRRGVVILDGCSVDSRRYAIDWKKVKDSVSFSGDPRNVNSYFCYGEKVFAVADGRVIRTKDGLPNNVPGHGKAFHPAVPLTFETLAGNSITIDLGNGQFAYYMHLQPGSLRVKPGDRVRKGQLLACIGASGDAREPHLHFELTTSPKLLFGEGIPYLIDRYSLNFQKDDSIGIRIHELPTDKEIVDFGE</sequence>
<dbReference type="GO" id="GO:0004222">
    <property type="term" value="F:metalloendopeptidase activity"/>
    <property type="evidence" value="ECO:0007669"/>
    <property type="project" value="TreeGrafter"/>
</dbReference>
<dbReference type="InterPro" id="IPR016047">
    <property type="entry name" value="M23ase_b-sheet_dom"/>
</dbReference>
<dbReference type="AlphaFoldDB" id="A0A841J6T1"/>
<dbReference type="InterPro" id="IPR011055">
    <property type="entry name" value="Dup_hybrid_motif"/>
</dbReference>
<evidence type="ECO:0000313" key="3">
    <source>
        <dbReference type="EMBL" id="MBB6126889.1"/>
    </source>
</evidence>
<feature type="domain" description="M23ase beta-sheet core" evidence="2">
    <location>
        <begin position="242"/>
        <end position="341"/>
    </location>
</feature>
<evidence type="ECO:0000313" key="4">
    <source>
        <dbReference type="Proteomes" id="UP000548326"/>
    </source>
</evidence>
<dbReference type="RefSeq" id="WP_183586014.1">
    <property type="nucleotide sequence ID" value="NZ_JACHCA010000002.1"/>
</dbReference>
<accession>A0A841J6T1</accession>
<dbReference type="Gene3D" id="2.70.70.10">
    <property type="entry name" value="Glucose Permease (Domain IIA)"/>
    <property type="match status" value="1"/>
</dbReference>
<evidence type="ECO:0000256" key="1">
    <source>
        <dbReference type="SAM" id="SignalP"/>
    </source>
</evidence>
<gene>
    <name evidence="3" type="ORF">HDF22_000994</name>
</gene>
<dbReference type="EMBL" id="JACHCA010000002">
    <property type="protein sequence ID" value="MBB6126889.1"/>
    <property type="molecule type" value="Genomic_DNA"/>
</dbReference>
<reference evidence="3 4" key="1">
    <citation type="submission" date="2020-08" db="EMBL/GenBank/DDBJ databases">
        <title>Genomic Encyclopedia of Type Strains, Phase IV (KMG-V): Genome sequencing to study the core and pangenomes of soil and plant-associated prokaryotes.</title>
        <authorList>
            <person name="Whitman W."/>
        </authorList>
    </citation>
    <scope>NUCLEOTIDE SEQUENCE [LARGE SCALE GENOMIC DNA]</scope>
    <source>
        <strain evidence="3 4">MP601</strain>
    </source>
</reference>
<dbReference type="PANTHER" id="PTHR21666:SF270">
    <property type="entry name" value="MUREIN HYDROLASE ACTIVATOR ENVC"/>
    <property type="match status" value="1"/>
</dbReference>
<protein>
    <recommendedName>
        <fullName evidence="2">M23ase beta-sheet core domain-containing protein</fullName>
    </recommendedName>
</protein>
<feature type="signal peptide" evidence="1">
    <location>
        <begin position="1"/>
        <end position="26"/>
    </location>
</feature>
<keyword evidence="1" id="KW-0732">Signal</keyword>
<organism evidence="3 4">
    <name type="scientific">Mucilaginibacter lappiensis</name>
    <dbReference type="NCBI Taxonomy" id="354630"/>
    <lineage>
        <taxon>Bacteria</taxon>
        <taxon>Pseudomonadati</taxon>
        <taxon>Bacteroidota</taxon>
        <taxon>Sphingobacteriia</taxon>
        <taxon>Sphingobacteriales</taxon>
        <taxon>Sphingobacteriaceae</taxon>
        <taxon>Mucilaginibacter</taxon>
    </lineage>
</organism>
<dbReference type="InterPro" id="IPR050570">
    <property type="entry name" value="Cell_wall_metabolism_enzyme"/>
</dbReference>
<dbReference type="SUPFAM" id="SSF51261">
    <property type="entry name" value="Duplicated hybrid motif"/>
    <property type="match status" value="1"/>
</dbReference>